<evidence type="ECO:0000313" key="3">
    <source>
        <dbReference type="Proteomes" id="UP000248161"/>
    </source>
</evidence>
<evidence type="ECO:0000259" key="1">
    <source>
        <dbReference type="Pfam" id="PF18446"/>
    </source>
</evidence>
<dbReference type="EMBL" id="PSPG01000010">
    <property type="protein sequence ID" value="PXF21242.1"/>
    <property type="molecule type" value="Genomic_DNA"/>
</dbReference>
<name>A0A2V3HQX9_9ARCH</name>
<dbReference type="InterPro" id="IPR040713">
    <property type="entry name" value="DUF5611"/>
</dbReference>
<dbReference type="AlphaFoldDB" id="A0A2V3HQX9"/>
<gene>
    <name evidence="2" type="ORF">CXX69_05005</name>
</gene>
<feature type="domain" description="DUF5611" evidence="1">
    <location>
        <begin position="1"/>
        <end position="106"/>
    </location>
</feature>
<dbReference type="Proteomes" id="UP000248161">
    <property type="component" value="Unassembled WGS sequence"/>
</dbReference>
<proteinExistence type="predicted"/>
<sequence length="171" mass="18293">MERFDVKRGLVKQVTADGGLAGLAGKYFENVEDTGGNSFSGSHGIMTSIAASYNEQGALLVDVTNEAPNFDDPEAVKAAMDVRRKWTIFLDEATGYNSKQRGDKGKEWAKKASKAKSAISSARHFMGLSENLSDEVRAQAESMIEGIEAALTQGDNTGAAGRAKKLTKSLE</sequence>
<comment type="caution">
    <text evidence="2">The sequence shown here is derived from an EMBL/GenBank/DDBJ whole genome shotgun (WGS) entry which is preliminary data.</text>
</comment>
<dbReference type="Pfam" id="PF18446">
    <property type="entry name" value="DUF5611"/>
    <property type="match status" value="1"/>
</dbReference>
<organism evidence="2 3">
    <name type="scientific">Candidatus Thalassarchaeum betae</name>
    <dbReference type="NCBI Taxonomy" id="2599289"/>
    <lineage>
        <taxon>Archaea</taxon>
        <taxon>Methanobacteriati</taxon>
        <taxon>Thermoplasmatota</taxon>
        <taxon>Candidatus Poseidoniia</taxon>
        <taxon>Candidatus Poseidoniales</taxon>
        <taxon>Candidatus Thalassarchaeaceae</taxon>
        <taxon>Candidatus Thalassarchaeum</taxon>
    </lineage>
</organism>
<dbReference type="Gene3D" id="3.30.310.190">
    <property type="match status" value="1"/>
</dbReference>
<accession>A0A2V3HQX9</accession>
<evidence type="ECO:0000313" key="2">
    <source>
        <dbReference type="EMBL" id="PXF21242.1"/>
    </source>
</evidence>
<protein>
    <recommendedName>
        <fullName evidence="1">DUF5611 domain-containing protein</fullName>
    </recommendedName>
</protein>
<reference evidence="2 3" key="1">
    <citation type="journal article" date="2015" name="Nat. Commun.">
        <title>Genomic and transcriptomic evidence for scavenging of diverse organic compounds by widespread deep-sea archaea.</title>
        <authorList>
            <person name="Li M."/>
            <person name="Baker B.J."/>
            <person name="Anantharaman K."/>
            <person name="Jain S."/>
            <person name="Breier J.A."/>
            <person name="Dick G.J."/>
        </authorList>
    </citation>
    <scope>NUCLEOTIDE SEQUENCE [LARGE SCALE GENOMIC DNA]</scope>
    <source>
        <strain evidence="2">Cayman_51_deep</strain>
    </source>
</reference>